<dbReference type="PANTHER" id="PTHR36223">
    <property type="entry name" value="BETA-LACTAMASE-TYPE TRANSPEPTIDASE FOLD DOMAIN CONTAINING PROTEIN"/>
    <property type="match status" value="1"/>
</dbReference>
<dbReference type="Proteomes" id="UP000008065">
    <property type="component" value="Unassembled WGS sequence"/>
</dbReference>
<dbReference type="KEGG" id="nte:NEUTE1DRAFT51860"/>
<dbReference type="PANTHER" id="PTHR36223:SF1">
    <property type="entry name" value="TRANSCRIPTION ELONGATION FACTOR EAF N-TERMINAL DOMAIN-CONTAINING PROTEIN"/>
    <property type="match status" value="1"/>
</dbReference>
<dbReference type="RefSeq" id="XP_009855505.1">
    <property type="nucleotide sequence ID" value="XM_009857203.1"/>
</dbReference>
<dbReference type="HOGENOM" id="CLU_1396695_0_0_1"/>
<dbReference type="OrthoDB" id="4587887at2759"/>
<gene>
    <name evidence="1" type="ORF">NEUTE1DRAFT_51860</name>
</gene>
<accession>F8N0J2</accession>
<sequence>MAFLSCLPGLKVDIKANGELAKEYDAPPDDVKAGSKKYKFHKLSSRISEEDPYALAYVESKPGEQFEVAIDRPRYFDLLEAPVSEKDIKKQIEEASRKRFYSSAQNIRWKGGREGPKGESSRQQSHGLIREFIVPRPKEVIDVEEEFMRIKRIKPELAVEARGIKREPMDAALFASRYKQRRLEDGKVEIDLTDD</sequence>
<dbReference type="VEuPathDB" id="FungiDB:NEUTE1DRAFT_51860"/>
<keyword evidence="2" id="KW-1185">Reference proteome</keyword>
<reference evidence="2" key="1">
    <citation type="journal article" date="2011" name="Genetics">
        <title>Massive changes in genome architecture accompany the transition to self-fertility in the filamentous fungus Neurospora tetrasperma.</title>
        <authorList>
            <person name="Ellison C.E."/>
            <person name="Stajich J.E."/>
            <person name="Jacobson D.J."/>
            <person name="Natvig D.O."/>
            <person name="Lapidus A."/>
            <person name="Foster B."/>
            <person name="Aerts A."/>
            <person name="Riley R."/>
            <person name="Lindquist E.A."/>
            <person name="Grigoriev I.V."/>
            <person name="Taylor J.W."/>
        </authorList>
    </citation>
    <scope>NUCLEOTIDE SEQUENCE [LARGE SCALE GENOMIC DNA]</scope>
    <source>
        <strain evidence="2">FGSC 2508 / P0657</strain>
    </source>
</reference>
<evidence type="ECO:0000313" key="2">
    <source>
        <dbReference type="Proteomes" id="UP000008065"/>
    </source>
</evidence>
<organism evidence="1 2">
    <name type="scientific">Neurospora tetrasperma (strain FGSC 2508 / ATCC MYA-4615 / P0657)</name>
    <dbReference type="NCBI Taxonomy" id="510951"/>
    <lineage>
        <taxon>Eukaryota</taxon>
        <taxon>Fungi</taxon>
        <taxon>Dikarya</taxon>
        <taxon>Ascomycota</taxon>
        <taxon>Pezizomycotina</taxon>
        <taxon>Sordariomycetes</taxon>
        <taxon>Sordariomycetidae</taxon>
        <taxon>Sordariales</taxon>
        <taxon>Sordariaceae</taxon>
        <taxon>Neurospora</taxon>
    </lineage>
</organism>
<name>F8N0J2_NEUT8</name>
<evidence type="ECO:0000313" key="1">
    <source>
        <dbReference type="EMBL" id="EGO53820.1"/>
    </source>
</evidence>
<protein>
    <submittedName>
        <fullName evidence="1">Uncharacterized protein</fullName>
    </submittedName>
</protein>
<dbReference type="GeneID" id="20828328"/>
<dbReference type="AlphaFoldDB" id="F8N0J2"/>
<dbReference type="EMBL" id="GL891382">
    <property type="protein sequence ID" value="EGO53820.1"/>
    <property type="molecule type" value="Genomic_DNA"/>
</dbReference>
<proteinExistence type="predicted"/>